<comment type="subcellular location">
    <subcellularLocation>
        <location evidence="1">Nucleus</location>
    </subcellularLocation>
</comment>
<dbReference type="InterPro" id="IPR051027">
    <property type="entry name" value="bZIP_transcription_factors"/>
</dbReference>
<feature type="compositionally biased region" description="Polar residues" evidence="6">
    <location>
        <begin position="34"/>
        <end position="57"/>
    </location>
</feature>
<feature type="region of interest" description="Disordered" evidence="6">
    <location>
        <begin position="1"/>
        <end position="107"/>
    </location>
</feature>
<dbReference type="InterPro" id="IPR002112">
    <property type="entry name" value="Leuzip_Jun"/>
</dbReference>
<dbReference type="Gene3D" id="1.20.5.170">
    <property type="match status" value="1"/>
</dbReference>
<reference evidence="8 9" key="1">
    <citation type="submission" date="2023-04" db="EMBL/GenBank/DDBJ databases">
        <title>Genome of Basidiobolus ranarum AG-B5.</title>
        <authorList>
            <person name="Stajich J.E."/>
            <person name="Carter-House D."/>
            <person name="Gryganskyi A."/>
        </authorList>
    </citation>
    <scope>NUCLEOTIDE SEQUENCE [LARGE SCALE GENOMIC DNA]</scope>
    <source>
        <strain evidence="8 9">AG-B5</strain>
    </source>
</reference>
<dbReference type="PRINTS" id="PR00043">
    <property type="entry name" value="LEUZIPPRJUN"/>
</dbReference>
<evidence type="ECO:0000256" key="5">
    <source>
        <dbReference type="ARBA" id="ARBA00023242"/>
    </source>
</evidence>
<dbReference type="InterPro" id="IPR004827">
    <property type="entry name" value="bZIP"/>
</dbReference>
<gene>
    <name evidence="8" type="ORF">K7432_000321</name>
</gene>
<evidence type="ECO:0000313" key="8">
    <source>
        <dbReference type="EMBL" id="KAK9768803.1"/>
    </source>
</evidence>
<organism evidence="8 9">
    <name type="scientific">Basidiobolus ranarum</name>
    <dbReference type="NCBI Taxonomy" id="34480"/>
    <lineage>
        <taxon>Eukaryota</taxon>
        <taxon>Fungi</taxon>
        <taxon>Fungi incertae sedis</taxon>
        <taxon>Zoopagomycota</taxon>
        <taxon>Entomophthoromycotina</taxon>
        <taxon>Basidiobolomycetes</taxon>
        <taxon>Basidiobolales</taxon>
        <taxon>Basidiobolaceae</taxon>
        <taxon>Basidiobolus</taxon>
    </lineage>
</organism>
<keyword evidence="5" id="KW-0539">Nucleus</keyword>
<comment type="caution">
    <text evidence="8">The sequence shown here is derived from an EMBL/GenBank/DDBJ whole genome shotgun (WGS) entry which is preliminary data.</text>
</comment>
<name>A0ABR2X4Z0_9FUNG</name>
<evidence type="ECO:0000313" key="9">
    <source>
        <dbReference type="Proteomes" id="UP001479436"/>
    </source>
</evidence>
<sequence>MDRSSMPGRDNLAETALPTPTRFLMECGEYKLNPESNPFEQSFQKNPFPSDSYMNYTKSHDQEQDQPLNRTSQSQNDDSSNDSEDTNNPYSHKRRNSSNNDDSEEKRKKFLERNRMAASKCRQKKKVWMQELEMKSEEVTDRNKSLHMMVGQLKEEVLQLKGQLLAHRNCNCNVIQQYVQTSGHFALNPANTRNPSMMYYYGK</sequence>
<keyword evidence="9" id="KW-1185">Reference proteome</keyword>
<protein>
    <recommendedName>
        <fullName evidence="7">BZIP domain-containing protein</fullName>
    </recommendedName>
</protein>
<dbReference type="Proteomes" id="UP001479436">
    <property type="component" value="Unassembled WGS sequence"/>
</dbReference>
<dbReference type="CDD" id="cd14687">
    <property type="entry name" value="bZIP_ATF2"/>
    <property type="match status" value="1"/>
</dbReference>
<dbReference type="PROSITE" id="PS50217">
    <property type="entry name" value="BZIP"/>
    <property type="match status" value="1"/>
</dbReference>
<evidence type="ECO:0000256" key="3">
    <source>
        <dbReference type="ARBA" id="ARBA00023125"/>
    </source>
</evidence>
<keyword evidence="3" id="KW-0238">DNA-binding</keyword>
<feature type="domain" description="BZIP" evidence="7">
    <location>
        <begin position="104"/>
        <end position="167"/>
    </location>
</feature>
<dbReference type="PANTHER" id="PTHR19304">
    <property type="entry name" value="CYCLIC-AMP RESPONSE ELEMENT BINDING PROTEIN"/>
    <property type="match status" value="1"/>
</dbReference>
<evidence type="ECO:0000256" key="6">
    <source>
        <dbReference type="SAM" id="MobiDB-lite"/>
    </source>
</evidence>
<dbReference type="PROSITE" id="PS00036">
    <property type="entry name" value="BZIP_BASIC"/>
    <property type="match status" value="1"/>
</dbReference>
<evidence type="ECO:0000256" key="1">
    <source>
        <dbReference type="ARBA" id="ARBA00004123"/>
    </source>
</evidence>
<evidence type="ECO:0000256" key="2">
    <source>
        <dbReference type="ARBA" id="ARBA00023015"/>
    </source>
</evidence>
<dbReference type="InterPro" id="IPR046347">
    <property type="entry name" value="bZIP_sf"/>
</dbReference>
<evidence type="ECO:0000259" key="7">
    <source>
        <dbReference type="PROSITE" id="PS50217"/>
    </source>
</evidence>
<keyword evidence="2" id="KW-0805">Transcription regulation</keyword>
<dbReference type="SUPFAM" id="SSF57959">
    <property type="entry name" value="Leucine zipper domain"/>
    <property type="match status" value="1"/>
</dbReference>
<accession>A0ABR2X4Z0</accession>
<dbReference type="EMBL" id="JASJQH010000005">
    <property type="protein sequence ID" value="KAK9768803.1"/>
    <property type="molecule type" value="Genomic_DNA"/>
</dbReference>
<evidence type="ECO:0000256" key="4">
    <source>
        <dbReference type="ARBA" id="ARBA00023163"/>
    </source>
</evidence>
<dbReference type="Pfam" id="PF00170">
    <property type="entry name" value="bZIP_1"/>
    <property type="match status" value="1"/>
</dbReference>
<dbReference type="SMART" id="SM00338">
    <property type="entry name" value="BRLZ"/>
    <property type="match status" value="1"/>
</dbReference>
<keyword evidence="4" id="KW-0804">Transcription</keyword>
<proteinExistence type="predicted"/>